<proteinExistence type="predicted"/>
<feature type="coiled-coil region" evidence="1">
    <location>
        <begin position="478"/>
        <end position="515"/>
    </location>
</feature>
<dbReference type="RefSeq" id="WP_092912383.1">
    <property type="nucleotide sequence ID" value="NZ_FOXB01000017.1"/>
</dbReference>
<dbReference type="Proteomes" id="UP000199227">
    <property type="component" value="Unassembled WGS sequence"/>
</dbReference>
<feature type="compositionally biased region" description="Basic and acidic residues" evidence="2">
    <location>
        <begin position="8"/>
        <end position="20"/>
    </location>
</feature>
<dbReference type="AlphaFoldDB" id="A0A1I5PVN3"/>
<feature type="region of interest" description="Disordered" evidence="2">
    <location>
        <begin position="1"/>
        <end position="20"/>
    </location>
</feature>
<dbReference type="STRING" id="223786.SAMN05216234_11720"/>
<protein>
    <submittedName>
        <fullName evidence="4">Uncharacterized conserved protein, DUF342 family</fullName>
    </submittedName>
</protein>
<evidence type="ECO:0000259" key="3">
    <source>
        <dbReference type="Pfam" id="PF20250"/>
    </source>
</evidence>
<evidence type="ECO:0000313" key="4">
    <source>
        <dbReference type="EMBL" id="SFP38153.1"/>
    </source>
</evidence>
<dbReference type="InterPro" id="IPR046866">
    <property type="entry name" value="FapA_N"/>
</dbReference>
<keyword evidence="5" id="KW-1185">Reference proteome</keyword>
<gene>
    <name evidence="4" type="ORF">SAMN05216234_11720</name>
</gene>
<evidence type="ECO:0000256" key="2">
    <source>
        <dbReference type="SAM" id="MobiDB-lite"/>
    </source>
</evidence>
<evidence type="ECO:0000256" key="1">
    <source>
        <dbReference type="SAM" id="Coils"/>
    </source>
</evidence>
<sequence>MGLFDVFKSSKDSKSSKAKTKNDDFTPFVIKTDNISQALHNAAKKYSLSTARLDFILLSYHTLVKMDPNDPDWTEIEHRDWNNFNQPKIILNPNVLIKQTYEIEIIKHKEEPWCRDLQLHIMTNKEKNRISAILKAGSKLIETEDLFNKLKNNIHKQMMRAGMLIELWEVDYDNALNEICAQVRVNKQYLVPEDIKFDVAQCYPSIQSIDSQLIMHYKNKQDSVDQNDRIDYSKRGYVQAVEKGEMIIEYIKAKSGIPGRNCKGEFIPVAPPKDKERPNFNVSDNIAVIEDESKIIYKAQRGGYVVFNNNTYDIQDEMQIDEVSFKKTGSIDAGVETEVKLHIHEKDAIKDAIGTGLEVEAEEVKVEGNVGASSKVTGEKVYIGGQTHKTSEIFAKYAKINVHKGFLRTETAEVTRLEGGKVEARHVKVQQAIGGEIKAMDIVINKIGSNVKLYAISSIEIEDMLGENNKIVIDANEIPVYNKELTELKEKKEKLKKKIRKIEEELSKLNKIKEKSEPAVKTLKQKIVQDKAKGIKPQTSFIIKIKQFQQLIEKVEEKNLEYTHLKDEMKIINTKLLTYQEMVLNAKIINRGVWKDFTEVEYQLLNPPQRITYYPKAGEKNQELYLKEQDDGMYQILAKKASN</sequence>
<dbReference type="EMBL" id="FOXB01000017">
    <property type="protein sequence ID" value="SFP38153.1"/>
    <property type="molecule type" value="Genomic_DNA"/>
</dbReference>
<name>A0A1I5PVN3_9BACT</name>
<evidence type="ECO:0000313" key="5">
    <source>
        <dbReference type="Proteomes" id="UP000199227"/>
    </source>
</evidence>
<accession>A0A1I5PVN3</accession>
<dbReference type="InterPro" id="IPR005646">
    <property type="entry name" value="FapA"/>
</dbReference>
<dbReference type="PANTHER" id="PTHR38032">
    <property type="entry name" value="POLYMERASE-RELATED"/>
    <property type="match status" value="1"/>
</dbReference>
<reference evidence="4 5" key="1">
    <citation type="submission" date="2016-10" db="EMBL/GenBank/DDBJ databases">
        <authorList>
            <person name="de Groot N.N."/>
        </authorList>
    </citation>
    <scope>NUCLEOTIDE SEQUENCE [LARGE SCALE GENOMIC DNA]</scope>
    <source>
        <strain evidence="4 5">EP1-55-1</strain>
    </source>
</reference>
<keyword evidence="1" id="KW-0175">Coiled coil</keyword>
<feature type="domain" description="Flagellar Assembly Protein A N-terminal region" evidence="3">
    <location>
        <begin position="178"/>
        <end position="310"/>
    </location>
</feature>
<dbReference type="Pfam" id="PF20250">
    <property type="entry name" value="FapA_N"/>
    <property type="match status" value="1"/>
</dbReference>
<organism evidence="4 5">
    <name type="scientific">Hydrogenimonas thermophila</name>
    <dbReference type="NCBI Taxonomy" id="223786"/>
    <lineage>
        <taxon>Bacteria</taxon>
        <taxon>Pseudomonadati</taxon>
        <taxon>Campylobacterota</taxon>
        <taxon>Epsilonproteobacteria</taxon>
        <taxon>Campylobacterales</taxon>
        <taxon>Hydrogenimonadaceae</taxon>
        <taxon>Hydrogenimonas</taxon>
    </lineage>
</organism>
<dbReference type="PANTHER" id="PTHR38032:SF1">
    <property type="entry name" value="RNA-BINDING PROTEIN KHPB N-TERMINAL DOMAIN-CONTAINING PROTEIN"/>
    <property type="match status" value="1"/>
</dbReference>
<dbReference type="OrthoDB" id="5353360at2"/>